<sequence>MGGEIPAFRRRSRNKIQEDPPDVVMKLCEAVLSRRTLQTTTTTEALGGAGRKEMWMPLSPEEQKQLEAIEHYLSLDDPDLAQKLRSGSHAASSNVRNVWVPLMLPIVIMALPVGIAAKLAVVALTGFILAAAGVYGVLSNSRLENPQGGTRNKSREEPERR</sequence>
<dbReference type="RefSeq" id="WP_241914328.1">
    <property type="nucleotide sequence ID" value="NZ_CP093326.1"/>
</dbReference>
<feature type="transmembrane region" description="Helical" evidence="2">
    <location>
        <begin position="98"/>
        <end position="115"/>
    </location>
</feature>
<dbReference type="EMBL" id="CP093326">
    <property type="protein sequence ID" value="UNK46279.1"/>
    <property type="molecule type" value="Genomic_DNA"/>
</dbReference>
<feature type="region of interest" description="Disordered" evidence="1">
    <location>
        <begin position="142"/>
        <end position="161"/>
    </location>
</feature>
<protein>
    <submittedName>
        <fullName evidence="3">DUF3040 domain-containing protein</fullName>
    </submittedName>
</protein>
<dbReference type="Proteomes" id="UP000829069">
    <property type="component" value="Chromosome"/>
</dbReference>
<evidence type="ECO:0000256" key="1">
    <source>
        <dbReference type="SAM" id="MobiDB-lite"/>
    </source>
</evidence>
<evidence type="ECO:0000256" key="2">
    <source>
        <dbReference type="SAM" id="Phobius"/>
    </source>
</evidence>
<dbReference type="InterPro" id="IPR021401">
    <property type="entry name" value="DUF3040"/>
</dbReference>
<proteinExistence type="predicted"/>
<keyword evidence="2" id="KW-0472">Membrane</keyword>
<keyword evidence="4" id="KW-1185">Reference proteome</keyword>
<evidence type="ECO:0000313" key="3">
    <source>
        <dbReference type="EMBL" id="UNK46279.1"/>
    </source>
</evidence>
<name>A0ABY3WF07_9MICC</name>
<reference evidence="3 4" key="1">
    <citation type="submission" date="2022-03" db="EMBL/GenBank/DDBJ databases">
        <title>Isotopic signatures of nitrous oxide derived from detoxification processes.</title>
        <authorList>
            <person name="Behrendt U."/>
            <person name="Buchen C."/>
            <person name="Well R."/>
            <person name="Ulrich A."/>
            <person name="Rohe L."/>
            <person name="Kolb S."/>
            <person name="Schloter M."/>
            <person name="Horn M.A."/>
            <person name="Augustin J."/>
        </authorList>
    </citation>
    <scope>NUCLEOTIDE SEQUENCE [LARGE SCALE GENOMIC DNA]</scope>
    <source>
        <strain evidence="3 4">S4-C24</strain>
    </source>
</reference>
<feature type="compositionally biased region" description="Polar residues" evidence="1">
    <location>
        <begin position="142"/>
        <end position="151"/>
    </location>
</feature>
<keyword evidence="2" id="KW-1133">Transmembrane helix</keyword>
<feature type="transmembrane region" description="Helical" evidence="2">
    <location>
        <begin position="121"/>
        <end position="138"/>
    </location>
</feature>
<keyword evidence="2" id="KW-0812">Transmembrane</keyword>
<dbReference type="Pfam" id="PF11239">
    <property type="entry name" value="DUF3040"/>
    <property type="match status" value="1"/>
</dbReference>
<organism evidence="3 4">
    <name type="scientific">Arthrobacter sulfonylureivorans</name>
    <dbReference type="NCBI Taxonomy" id="2486855"/>
    <lineage>
        <taxon>Bacteria</taxon>
        <taxon>Bacillati</taxon>
        <taxon>Actinomycetota</taxon>
        <taxon>Actinomycetes</taxon>
        <taxon>Micrococcales</taxon>
        <taxon>Micrococcaceae</taxon>
        <taxon>Arthrobacter</taxon>
    </lineage>
</organism>
<evidence type="ECO:0000313" key="4">
    <source>
        <dbReference type="Proteomes" id="UP000829069"/>
    </source>
</evidence>
<gene>
    <name evidence="3" type="ORF">MNQ99_02625</name>
</gene>
<accession>A0ABY3WF07</accession>